<comment type="subcellular location">
    <subcellularLocation>
        <location evidence="2">Cell outer membrane</location>
        <topology evidence="2">Lipid-anchor</topology>
    </subcellularLocation>
</comment>
<dbReference type="Gene3D" id="1.20.1600.10">
    <property type="entry name" value="Outer membrane efflux proteins (OEP)"/>
    <property type="match status" value="1"/>
</dbReference>
<dbReference type="Gene3D" id="2.20.200.10">
    <property type="entry name" value="Outer membrane efflux proteins (OEP)"/>
    <property type="match status" value="1"/>
</dbReference>
<comment type="caution">
    <text evidence="4">The sequence shown here is derived from an EMBL/GenBank/DDBJ whole genome shotgun (WGS) entry which is preliminary data.</text>
</comment>
<keyword evidence="2" id="KW-0449">Lipoprotein</keyword>
<dbReference type="InterPro" id="IPR010131">
    <property type="entry name" value="MdtP/NodT-like"/>
</dbReference>
<reference evidence="5" key="1">
    <citation type="journal article" date="2019" name="Int. J. Syst. Evol. Microbiol.">
        <title>The Global Catalogue of Microorganisms (GCM) 10K type strain sequencing project: providing services to taxonomists for standard genome sequencing and annotation.</title>
        <authorList>
            <consortium name="The Broad Institute Genomics Platform"/>
            <consortium name="The Broad Institute Genome Sequencing Center for Infectious Disease"/>
            <person name="Wu L."/>
            <person name="Ma J."/>
        </authorList>
    </citation>
    <scope>NUCLEOTIDE SEQUENCE [LARGE SCALE GENOMIC DNA]</scope>
    <source>
        <strain evidence="5">JCM 15421</strain>
    </source>
</reference>
<proteinExistence type="inferred from homology"/>
<evidence type="ECO:0000256" key="3">
    <source>
        <dbReference type="SAM" id="Coils"/>
    </source>
</evidence>
<keyword evidence="5" id="KW-1185">Reference proteome</keyword>
<dbReference type="Proteomes" id="UP001501523">
    <property type="component" value="Unassembled WGS sequence"/>
</dbReference>
<comment type="similarity">
    <text evidence="1 2">Belongs to the outer membrane factor (OMF) (TC 1.B.17) family.</text>
</comment>
<dbReference type="SUPFAM" id="SSF56954">
    <property type="entry name" value="Outer membrane efflux proteins (OEP)"/>
    <property type="match status" value="1"/>
</dbReference>
<accession>A0ABP3TLN0</accession>
<keyword evidence="2" id="KW-0472">Membrane</keyword>
<name>A0ABP3TLN0_9GAMM</name>
<keyword evidence="2" id="KW-0812">Transmembrane</keyword>
<dbReference type="PANTHER" id="PTHR30203">
    <property type="entry name" value="OUTER MEMBRANE CATION EFFLUX PROTEIN"/>
    <property type="match status" value="1"/>
</dbReference>
<keyword evidence="2" id="KW-1134">Transmembrane beta strand</keyword>
<protein>
    <submittedName>
        <fullName evidence="4">Efflux transporter outer membrane subunit</fullName>
    </submittedName>
</protein>
<sequence>MAALAVALALAGCAAGPEFREPPAPAVKAYRADALPAATVATQAPTGDAQRFLEGADVPARWWTTFSSDELDRRVDQALAHSPTIAAAQAALRQAQENTNAARGSLFPSVDAKVGATRGNSNGAAGATAGASTFSIYNAGVSVGYTLDLFGGVRRGIEAQSALTDFQQFQLRGTYLSLATNVATTSFREASLRGQIHAIEEIVDAYQKQLGLVEAQHEIGAKSLSDVLVIRTQVATTRAQLPALRQALAQTQTQLAVYLGHFPSEAELASVELDALALPRDVPVSLPSVLVRQRPDVRAAEAQLHQATAAVGVATANLFPQITLNGSLGSQALNADDLFSSGTKAWSIGANLLQPIFHGGSLRAQKRAAEAGLDKAAADYQTTVLTAFQNVADSLRALELDAENLKAQAEAEQSAEHSLELVRTQYKDGAASYLQVLDATRQYQQARIGLIQARAARLSDTAALYAALGGGWQGDARKVAAVNPTTESR</sequence>
<feature type="coiled-coil region" evidence="3">
    <location>
        <begin position="388"/>
        <end position="415"/>
    </location>
</feature>
<dbReference type="NCBIfam" id="TIGR01845">
    <property type="entry name" value="outer_NodT"/>
    <property type="match status" value="1"/>
</dbReference>
<dbReference type="InterPro" id="IPR003423">
    <property type="entry name" value="OMP_efflux"/>
</dbReference>
<keyword evidence="2" id="KW-0564">Palmitate</keyword>
<evidence type="ECO:0000256" key="1">
    <source>
        <dbReference type="ARBA" id="ARBA00007613"/>
    </source>
</evidence>
<evidence type="ECO:0000313" key="5">
    <source>
        <dbReference type="Proteomes" id="UP001501523"/>
    </source>
</evidence>
<evidence type="ECO:0000256" key="2">
    <source>
        <dbReference type="RuleBase" id="RU362097"/>
    </source>
</evidence>
<evidence type="ECO:0000313" key="4">
    <source>
        <dbReference type="EMBL" id="GAA0711991.1"/>
    </source>
</evidence>
<organism evidence="4 5">
    <name type="scientific">Dokdonella soli</name>
    <dbReference type="NCBI Taxonomy" id="529810"/>
    <lineage>
        <taxon>Bacteria</taxon>
        <taxon>Pseudomonadati</taxon>
        <taxon>Pseudomonadota</taxon>
        <taxon>Gammaproteobacteria</taxon>
        <taxon>Lysobacterales</taxon>
        <taxon>Rhodanobacteraceae</taxon>
        <taxon>Dokdonella</taxon>
    </lineage>
</organism>
<gene>
    <name evidence="4" type="ORF">GCM10009105_14240</name>
</gene>
<keyword evidence="3" id="KW-0175">Coiled coil</keyword>
<dbReference type="Pfam" id="PF02321">
    <property type="entry name" value="OEP"/>
    <property type="match status" value="2"/>
</dbReference>
<dbReference type="PANTHER" id="PTHR30203:SF33">
    <property type="entry name" value="BLR4455 PROTEIN"/>
    <property type="match status" value="1"/>
</dbReference>
<dbReference type="EMBL" id="BAAAEU010000006">
    <property type="protein sequence ID" value="GAA0711991.1"/>
    <property type="molecule type" value="Genomic_DNA"/>
</dbReference>